<feature type="region of interest" description="Disordered" evidence="1">
    <location>
        <begin position="1"/>
        <end position="44"/>
    </location>
</feature>
<keyword evidence="2" id="KW-0812">Transmembrane</keyword>
<keyword evidence="2" id="KW-0472">Membrane</keyword>
<dbReference type="EMBL" id="JADKMY010000001">
    <property type="protein sequence ID" value="MBF4552856.1"/>
    <property type="molecule type" value="Genomic_DNA"/>
</dbReference>
<evidence type="ECO:0000313" key="3">
    <source>
        <dbReference type="EMBL" id="MBF4552856.1"/>
    </source>
</evidence>
<accession>A0ABR9ZHF3</accession>
<evidence type="ECO:0000256" key="2">
    <source>
        <dbReference type="SAM" id="Phobius"/>
    </source>
</evidence>
<feature type="transmembrane region" description="Helical" evidence="2">
    <location>
        <begin position="96"/>
        <end position="117"/>
    </location>
</feature>
<dbReference type="RefSeq" id="WP_194555731.1">
    <property type="nucleotide sequence ID" value="NZ_JADKMY010000001.1"/>
</dbReference>
<name>A0ABR9ZHF3_9CORY</name>
<sequence length="134" mass="15006">MFPDPAKISSEVGTSAHWTPEQSPVNTPASRSSTSSGAANTEHLKPRKRLVGLLLAVPLTPLPMLGMHHFYFRRPFKGIIHIAMLVLAFSRTESSLGTYTMMVLAIWILVSFCRIMSNTKEYREDGKGVYTEFF</sequence>
<dbReference type="Proteomes" id="UP000635902">
    <property type="component" value="Unassembled WGS sequence"/>
</dbReference>
<gene>
    <name evidence="3" type="ORF">IRY30_02015</name>
</gene>
<protein>
    <recommendedName>
        <fullName evidence="5">TM2 domain-containing protein</fullName>
    </recommendedName>
</protein>
<evidence type="ECO:0000313" key="4">
    <source>
        <dbReference type="Proteomes" id="UP000635902"/>
    </source>
</evidence>
<proteinExistence type="predicted"/>
<evidence type="ECO:0008006" key="5">
    <source>
        <dbReference type="Google" id="ProtNLM"/>
    </source>
</evidence>
<reference evidence="3 4" key="1">
    <citation type="submission" date="2020-10" db="EMBL/GenBank/DDBJ databases">
        <title>Novel species in genus Corynebacterium.</title>
        <authorList>
            <person name="Zhang G."/>
        </authorList>
    </citation>
    <scope>NUCLEOTIDE SEQUENCE [LARGE SCALE GENOMIC DNA]</scope>
    <source>
        <strain evidence="3 4">DSM 45110</strain>
    </source>
</reference>
<feature type="transmembrane region" description="Helical" evidence="2">
    <location>
        <begin position="50"/>
        <end position="71"/>
    </location>
</feature>
<evidence type="ECO:0000256" key="1">
    <source>
        <dbReference type="SAM" id="MobiDB-lite"/>
    </source>
</evidence>
<organism evidence="3 4">
    <name type="scientific">Corynebacterium suicordis DSM 45110</name>
    <dbReference type="NCBI Taxonomy" id="1121369"/>
    <lineage>
        <taxon>Bacteria</taxon>
        <taxon>Bacillati</taxon>
        <taxon>Actinomycetota</taxon>
        <taxon>Actinomycetes</taxon>
        <taxon>Mycobacteriales</taxon>
        <taxon>Corynebacteriaceae</taxon>
        <taxon>Corynebacterium</taxon>
    </lineage>
</organism>
<keyword evidence="4" id="KW-1185">Reference proteome</keyword>
<comment type="caution">
    <text evidence="3">The sequence shown here is derived from an EMBL/GenBank/DDBJ whole genome shotgun (WGS) entry which is preliminary data.</text>
</comment>
<keyword evidence="2" id="KW-1133">Transmembrane helix</keyword>
<feature type="compositionally biased region" description="Polar residues" evidence="1">
    <location>
        <begin position="11"/>
        <end position="39"/>
    </location>
</feature>